<organism evidence="2 3">
    <name type="scientific">Thalassovita gelatinovora</name>
    <name type="common">Thalassobius gelatinovorus</name>
    <dbReference type="NCBI Taxonomy" id="53501"/>
    <lineage>
        <taxon>Bacteria</taxon>
        <taxon>Pseudomonadati</taxon>
        <taxon>Pseudomonadota</taxon>
        <taxon>Alphaproteobacteria</taxon>
        <taxon>Rhodobacterales</taxon>
        <taxon>Roseobacteraceae</taxon>
        <taxon>Thalassovita</taxon>
    </lineage>
</organism>
<name>A0A0P1G1B7_THAGE</name>
<feature type="chain" id="PRO_5006062977" evidence="1">
    <location>
        <begin position="21"/>
        <end position="165"/>
    </location>
</feature>
<evidence type="ECO:0000313" key="2">
    <source>
        <dbReference type="EMBL" id="CUH66673.1"/>
    </source>
</evidence>
<proteinExistence type="predicted"/>
<dbReference type="InterPro" id="IPR036249">
    <property type="entry name" value="Thioredoxin-like_sf"/>
</dbReference>
<dbReference type="SUPFAM" id="SSF52833">
    <property type="entry name" value="Thioredoxin-like"/>
    <property type="match status" value="1"/>
</dbReference>
<dbReference type="Proteomes" id="UP000051587">
    <property type="component" value="Unassembled WGS sequence"/>
</dbReference>
<dbReference type="InterPro" id="IPR008554">
    <property type="entry name" value="Glutaredoxin-like"/>
</dbReference>
<dbReference type="EMBL" id="CYSA01000025">
    <property type="protein sequence ID" value="CUH66673.1"/>
    <property type="molecule type" value="Genomic_DNA"/>
</dbReference>
<evidence type="ECO:0000313" key="3">
    <source>
        <dbReference type="Proteomes" id="UP000051587"/>
    </source>
</evidence>
<dbReference type="OrthoDB" id="7726503at2"/>
<accession>A0A0P1G1B7</accession>
<feature type="signal peptide" evidence="1">
    <location>
        <begin position="1"/>
        <end position="20"/>
    </location>
</feature>
<dbReference type="AlphaFoldDB" id="A0A0P1G1B7"/>
<reference evidence="2 3" key="1">
    <citation type="submission" date="2015-09" db="EMBL/GenBank/DDBJ databases">
        <authorList>
            <consortium name="Swine Surveillance"/>
        </authorList>
    </citation>
    <scope>NUCLEOTIDE SEQUENCE [LARGE SCALE GENOMIC DNA]</scope>
    <source>
        <strain evidence="2 3">CECT 4357</strain>
    </source>
</reference>
<sequence length="165" mass="17969">MIRIFTAGLLAVLFTGAAQADGVSSTDPAFAAELRAALLADPEPVWRAFNPPAPDDREHIDRDLARLAAAAAELFDPTATRIGSPEAEHPLALFVRPDCPDCERAKDDLRQLSENIDLRVNFIDITRQADLVERIGVDMAPSYVLPNMIVRGHVPVAVIGKYLSK</sequence>
<gene>
    <name evidence="2" type="ORF">TG4357_02557</name>
</gene>
<dbReference type="Gene3D" id="3.40.30.10">
    <property type="entry name" value="Glutaredoxin"/>
    <property type="match status" value="1"/>
</dbReference>
<keyword evidence="3" id="KW-1185">Reference proteome</keyword>
<dbReference type="Pfam" id="PF05768">
    <property type="entry name" value="Glrx-like"/>
    <property type="match status" value="1"/>
</dbReference>
<dbReference type="RefSeq" id="WP_158509075.1">
    <property type="nucleotide sequence ID" value="NZ_CP051181.1"/>
</dbReference>
<dbReference type="STRING" id="53501.SAMN04488043_10593"/>
<keyword evidence="1" id="KW-0732">Signal</keyword>
<evidence type="ECO:0000256" key="1">
    <source>
        <dbReference type="SAM" id="SignalP"/>
    </source>
</evidence>
<protein>
    <submittedName>
        <fullName evidence="2">Uncharacterized protein</fullName>
    </submittedName>
</protein>
<dbReference type="PROSITE" id="PS51354">
    <property type="entry name" value="GLUTAREDOXIN_2"/>
    <property type="match status" value="1"/>
</dbReference>